<evidence type="ECO:0000256" key="1">
    <source>
        <dbReference type="SAM" id="MobiDB-lite"/>
    </source>
</evidence>
<evidence type="ECO:0000313" key="3">
    <source>
        <dbReference type="EMBL" id="PRD40911.1"/>
    </source>
</evidence>
<feature type="chain" id="PRO_5015530351" description="YfdX family protein" evidence="2">
    <location>
        <begin position="27"/>
        <end position="242"/>
    </location>
</feature>
<protein>
    <recommendedName>
        <fullName evidence="5">YfdX family protein</fullName>
    </recommendedName>
</protein>
<sequence length="242" mass="25059">MKLRTFSAYLLSATIVSSFVVAPGFAQEPNAAATSQASQPTPAQLAAMKKLQIVSDEGYAAVRGIALARLAIFQGAPDRAKSILTAVKQSLDKAQAGTAGLAGKLKQANGPQDEVAAIQSGQVPIDFAVGMNDDYTVTPETAKNIANANQHLNNGNTQKAVEELKLANVDVFVTETDANLPVLAKAVDAALTQIAGKQYYEANLSLVKAGDAITMRTISEGKDAASPDKTGAVPKPTPAPAQ</sequence>
<dbReference type="EMBL" id="PVBR01000028">
    <property type="protein sequence ID" value="PRD40911.1"/>
    <property type="molecule type" value="Genomic_DNA"/>
</dbReference>
<comment type="caution">
    <text evidence="3">The sequence shown here is derived from an EMBL/GenBank/DDBJ whole genome shotgun (WGS) entry which is preliminary data.</text>
</comment>
<keyword evidence="2" id="KW-0732">Signal</keyword>
<feature type="region of interest" description="Disordered" evidence="1">
    <location>
        <begin position="219"/>
        <end position="242"/>
    </location>
</feature>
<evidence type="ECO:0000313" key="4">
    <source>
        <dbReference type="Proteomes" id="UP000239434"/>
    </source>
</evidence>
<gene>
    <name evidence="3" type="ORF">C5748_24495</name>
</gene>
<organism evidence="3 4">
    <name type="scientific">Phyllobacterium phragmitis</name>
    <dbReference type="NCBI Taxonomy" id="2670329"/>
    <lineage>
        <taxon>Bacteria</taxon>
        <taxon>Pseudomonadati</taxon>
        <taxon>Pseudomonadota</taxon>
        <taxon>Alphaproteobacteria</taxon>
        <taxon>Hyphomicrobiales</taxon>
        <taxon>Phyllobacteriaceae</taxon>
        <taxon>Phyllobacterium</taxon>
    </lineage>
</organism>
<accession>A0A2S9IK52</accession>
<keyword evidence="4" id="KW-1185">Reference proteome</keyword>
<reference evidence="3 4" key="1">
    <citation type="submission" date="2018-02" db="EMBL/GenBank/DDBJ databases">
        <title>The draft genome of Phyllobacterium sp. 1N-3.</title>
        <authorList>
            <person name="Liu L."/>
            <person name="Li L."/>
            <person name="Zhang X."/>
            <person name="Wang T."/>
            <person name="Liang L."/>
        </authorList>
    </citation>
    <scope>NUCLEOTIDE SEQUENCE [LARGE SCALE GENOMIC DNA]</scope>
    <source>
        <strain evidence="3 4">1N-3</strain>
    </source>
</reference>
<name>A0A2S9IK52_9HYPH</name>
<dbReference type="Proteomes" id="UP000239434">
    <property type="component" value="Unassembled WGS sequence"/>
</dbReference>
<feature type="signal peptide" evidence="2">
    <location>
        <begin position="1"/>
        <end position="26"/>
    </location>
</feature>
<dbReference type="Gene3D" id="1.20.120.1940">
    <property type="entry name" value="YfdX protein domain"/>
    <property type="match status" value="1"/>
</dbReference>
<evidence type="ECO:0008006" key="5">
    <source>
        <dbReference type="Google" id="ProtNLM"/>
    </source>
</evidence>
<dbReference type="Gene3D" id="6.10.250.2140">
    <property type="match status" value="1"/>
</dbReference>
<proteinExistence type="predicted"/>
<evidence type="ECO:0000256" key="2">
    <source>
        <dbReference type="SAM" id="SignalP"/>
    </source>
</evidence>
<dbReference type="InterPro" id="IPR021236">
    <property type="entry name" value="Uncharacterised_YfdX"/>
</dbReference>
<dbReference type="AlphaFoldDB" id="A0A2S9IK52"/>
<dbReference type="RefSeq" id="WP_105745249.1">
    <property type="nucleotide sequence ID" value="NZ_PVBR01000028.1"/>
</dbReference>
<dbReference type="Pfam" id="PF10938">
    <property type="entry name" value="YfdX"/>
    <property type="match status" value="1"/>
</dbReference>